<dbReference type="Pfam" id="PF07173">
    <property type="entry name" value="GRDP-like"/>
    <property type="match status" value="1"/>
</dbReference>
<reference evidence="1 2" key="1">
    <citation type="submission" date="2024-01" db="EMBL/GenBank/DDBJ databases">
        <authorList>
            <consortium name="Genoscope - CEA"/>
            <person name="William W."/>
        </authorList>
    </citation>
    <scope>NUCLEOTIDE SEQUENCE [LARGE SCALE GENOMIC DNA]</scope>
    <source>
        <strain evidence="1 2">29B2s-10</strain>
    </source>
</reference>
<keyword evidence="2" id="KW-1185">Reference proteome</keyword>
<proteinExistence type="predicted"/>
<gene>
    <name evidence="1" type="ORF">CAAN4_A01860</name>
</gene>
<evidence type="ECO:0000313" key="2">
    <source>
        <dbReference type="Proteomes" id="UP001497600"/>
    </source>
</evidence>
<dbReference type="EMBL" id="OZ004253">
    <property type="protein sequence ID" value="CAK7892193.1"/>
    <property type="molecule type" value="Genomic_DNA"/>
</dbReference>
<dbReference type="Proteomes" id="UP001497600">
    <property type="component" value="Chromosome A"/>
</dbReference>
<dbReference type="PANTHER" id="PTHR34365">
    <property type="entry name" value="ENOLASE (DUF1399)"/>
    <property type="match status" value="1"/>
</dbReference>
<accession>A0ABP0E5B8</accession>
<sequence>MTMKPSNPNLFASSTTYNNDNYDHFPTVEEIVAELKLLRAFSELKSKVVGSPECVGPDGRMIGFSIEQLKAWQVYLTNASRRFIIYVSALKARFKKSDQSSPKGIFQEFFNVNPFENGIDNFRMDIIKNEKEMKLASKQLQKQMAQNPGDFSKIEIPSIVSEIFPGFKVMSPQNSGSFAPICYSNSELSRYIYSHLPPLDVLFIWHCFMLSHPQSKCVEQFREFFMCSFPLYQVTQAIDNSSFNYCPSNIVATTDEFHRLTRNFGNEIDYEVLKVDMNMKVPITCPVCNKTLIQEVEFTNSRDRGFADSGFVAVANPNDAISKLPRCTCLRSALKVTHEELTKLRIPGNILTTAQEMKGWNYQMFGKEVGDEMANRIQNAVEDSMQYQQERGHRPSRPRSKTRNLIYLTIPRMFDNQDIIAIDEDLVNCAIFQERFSIEINSLQWLKSNALESTIEASSRRYYNFFQLMRDTYLTTYHVPPIDINLVWNVHRLCPIAYRNYQRFPEHVKTILCPTIPIGDSKLSACFENTCSLYRKRFNEELSNCLCWFCSIARRNSRPKISKMFSGSDEIPGSNFLSNVVCRHTGVNPSHISGFNSITIEGVKANEVNSKVKKRYGLENSERPYPWYTGCSEMEALVKYSYVFVNDPTKDIAFFCPWYTGTKPHPSEYRWFIKY</sequence>
<organism evidence="1 2">
    <name type="scientific">[Candida] anglica</name>
    <dbReference type="NCBI Taxonomy" id="148631"/>
    <lineage>
        <taxon>Eukaryota</taxon>
        <taxon>Fungi</taxon>
        <taxon>Dikarya</taxon>
        <taxon>Ascomycota</taxon>
        <taxon>Saccharomycotina</taxon>
        <taxon>Pichiomycetes</taxon>
        <taxon>Debaryomycetaceae</taxon>
        <taxon>Kurtzmaniella</taxon>
    </lineage>
</organism>
<name>A0ABP0E5B8_9ASCO</name>
<protein>
    <submittedName>
        <fullName evidence="1">Uncharacterized protein</fullName>
    </submittedName>
</protein>
<dbReference type="PANTHER" id="PTHR34365:SF7">
    <property type="entry name" value="GLYCINE-RICH DOMAIN-CONTAINING PROTEIN 1"/>
    <property type="match status" value="1"/>
</dbReference>
<evidence type="ECO:0000313" key="1">
    <source>
        <dbReference type="EMBL" id="CAK7892193.1"/>
    </source>
</evidence>
<dbReference type="InterPro" id="IPR009836">
    <property type="entry name" value="GRDP-like"/>
</dbReference>